<reference evidence="2" key="1">
    <citation type="journal article" date="2016" name="Nature">
        <title>Genome evolution in the allotetraploid frog Xenopus laevis.</title>
        <authorList>
            <person name="Session A.M."/>
            <person name="Uno Y."/>
            <person name="Kwon T."/>
            <person name="Chapman J.A."/>
            <person name="Toyoda A."/>
            <person name="Takahashi S."/>
            <person name="Fukui A."/>
            <person name="Hikosaka A."/>
            <person name="Suzuki A."/>
            <person name="Kondo M."/>
            <person name="van Heeringen S.J."/>
            <person name="Quigley I."/>
            <person name="Heinz S."/>
            <person name="Ogino H."/>
            <person name="Ochi H."/>
            <person name="Hellsten U."/>
            <person name="Lyons J.B."/>
            <person name="Simakov O."/>
            <person name="Putnam N."/>
            <person name="Stites J."/>
            <person name="Kuroki Y."/>
            <person name="Tanaka T."/>
            <person name="Michiue T."/>
            <person name="Watanabe M."/>
            <person name="Bogdanovic O."/>
            <person name="Lister R."/>
            <person name="Georgiou G."/>
            <person name="Paranjpe S.S."/>
            <person name="van Kruijsbergen I."/>
            <person name="Shu S."/>
            <person name="Carlson J."/>
            <person name="Kinoshita T."/>
            <person name="Ohta Y."/>
            <person name="Mawaribuchi S."/>
            <person name="Jenkins J."/>
            <person name="Grimwood J."/>
            <person name="Schmutz J."/>
            <person name="Mitros T."/>
            <person name="Mozaffari S.V."/>
            <person name="Suzuki Y."/>
            <person name="Haramoto Y."/>
            <person name="Yamamoto T.S."/>
            <person name="Takagi C."/>
            <person name="Heald R."/>
            <person name="Miller K."/>
            <person name="Haudenschild C."/>
            <person name="Kitzman J."/>
            <person name="Nakayama T."/>
            <person name="Izutsu Y."/>
            <person name="Robert J."/>
            <person name="Fortriede J."/>
            <person name="Burns K."/>
            <person name="Lotay V."/>
            <person name="Karimi K."/>
            <person name="Yasuoka Y."/>
            <person name="Dichmann D.S."/>
            <person name="Flajnik M.F."/>
            <person name="Houston D.W."/>
            <person name="Shendure J."/>
            <person name="DuPasquier L."/>
            <person name="Vize P.D."/>
            <person name="Zorn A.M."/>
            <person name="Ito M."/>
            <person name="Marcotte E.M."/>
            <person name="Wallingford J.B."/>
            <person name="Ito Y."/>
            <person name="Asashima M."/>
            <person name="Ueno N."/>
            <person name="Matsuda Y."/>
            <person name="Veenstra G.J."/>
            <person name="Fujiyama A."/>
            <person name="Harland R.M."/>
            <person name="Taira M."/>
            <person name="Rokhsar D.S."/>
        </authorList>
    </citation>
    <scope>NUCLEOTIDE SEQUENCE [LARGE SCALE GENOMIC DNA]</scope>
    <source>
        <strain evidence="2">J</strain>
    </source>
</reference>
<dbReference type="Proteomes" id="UP000694892">
    <property type="component" value="Chromosome 7S"/>
</dbReference>
<dbReference type="AlphaFoldDB" id="A0A974CC35"/>
<proteinExistence type="predicted"/>
<organism evidence="1 2">
    <name type="scientific">Xenopus laevis</name>
    <name type="common">African clawed frog</name>
    <dbReference type="NCBI Taxonomy" id="8355"/>
    <lineage>
        <taxon>Eukaryota</taxon>
        <taxon>Metazoa</taxon>
        <taxon>Chordata</taxon>
        <taxon>Craniata</taxon>
        <taxon>Vertebrata</taxon>
        <taxon>Euteleostomi</taxon>
        <taxon>Amphibia</taxon>
        <taxon>Batrachia</taxon>
        <taxon>Anura</taxon>
        <taxon>Pipoidea</taxon>
        <taxon>Pipidae</taxon>
        <taxon>Xenopodinae</taxon>
        <taxon>Xenopus</taxon>
        <taxon>Xenopus</taxon>
    </lineage>
</organism>
<evidence type="ECO:0000313" key="2">
    <source>
        <dbReference type="Proteomes" id="UP000694892"/>
    </source>
</evidence>
<dbReference type="EMBL" id="CM004479">
    <property type="protein sequence ID" value="OCT70540.1"/>
    <property type="molecule type" value="Genomic_DNA"/>
</dbReference>
<protein>
    <submittedName>
        <fullName evidence="1">Uncharacterized protein</fullName>
    </submittedName>
</protein>
<sequence length="82" mass="9542">MKLFHSILLDQTSSPAFLNIYSIEKCSRSCKDDHIYFFAWDHSQERHRDGDEHTAMVLYYSAGILTCHCKDPNKGILSTQFK</sequence>
<gene>
    <name evidence="1" type="ORF">XELAEV_18037466mg</name>
</gene>
<accession>A0A974CC35</accession>
<name>A0A974CC35_XENLA</name>
<evidence type="ECO:0000313" key="1">
    <source>
        <dbReference type="EMBL" id="OCT70540.1"/>
    </source>
</evidence>